<protein>
    <recommendedName>
        <fullName evidence="6">Anaphase-promoting complex subunit 5 domain-containing protein</fullName>
    </recommendedName>
</protein>
<keyword evidence="8" id="KW-1185">Reference proteome</keyword>
<comment type="subcellular location">
    <subcellularLocation>
        <location evidence="1">Cytoplasm</location>
    </subcellularLocation>
</comment>
<evidence type="ECO:0000259" key="6">
    <source>
        <dbReference type="Pfam" id="PF12862"/>
    </source>
</evidence>
<dbReference type="InterPro" id="IPR051476">
    <property type="entry name" value="Bac_ResReg_Asp_Phosphatase"/>
</dbReference>
<dbReference type="AlphaFoldDB" id="A0A1U9K597"/>
<dbReference type="InterPro" id="IPR026000">
    <property type="entry name" value="Apc5_dom"/>
</dbReference>
<sequence length="366" mass="43210">MIRAIPLEGVVHQSYLRRLCEEIDRNLRENTDTGVFTFLYRYFQTLLQQRRLEELEVLIEALESHTFTVHTNRVHAFVNYVKAYLRKSQGNLKESAHWFRETLVKHDELQQIGMENVEVDCYKELGNLEFHQKLYKCAIDKYQSAINRLQLNEDSRYMLAIVMYNMALCQYKLKNYHQTLEYLNKVIPLAKDTSNSYLLLDTLILKSALLSEHFRHYAEANKILDQAYEIAQRNQHSSVMNIIWNNWGHNFFHLKQYVLAEQALQHSIRLSHESNDLEAELHSGLLLAEIWVAQGREAEAKQLLKRAVENASHNRQYTKELLDCLELLGQLETDESLRLKYLEDAYQLALKLKKHQKSTKIKKNLT</sequence>
<evidence type="ECO:0000256" key="4">
    <source>
        <dbReference type="ARBA" id="ARBA00022803"/>
    </source>
</evidence>
<dbReference type="InterPro" id="IPR011990">
    <property type="entry name" value="TPR-like_helical_dom_sf"/>
</dbReference>
<evidence type="ECO:0000256" key="2">
    <source>
        <dbReference type="ARBA" id="ARBA00022490"/>
    </source>
</evidence>
<evidence type="ECO:0000256" key="5">
    <source>
        <dbReference type="ARBA" id="ARBA00038253"/>
    </source>
</evidence>
<name>A0A1U9K597_9BACL</name>
<dbReference type="InterPro" id="IPR019734">
    <property type="entry name" value="TPR_rpt"/>
</dbReference>
<dbReference type="STRING" id="1471761.B0W44_04830"/>
<organism evidence="7 8">
    <name type="scientific">Novibacillus thermophilus</name>
    <dbReference type="NCBI Taxonomy" id="1471761"/>
    <lineage>
        <taxon>Bacteria</taxon>
        <taxon>Bacillati</taxon>
        <taxon>Bacillota</taxon>
        <taxon>Bacilli</taxon>
        <taxon>Bacillales</taxon>
        <taxon>Thermoactinomycetaceae</taxon>
        <taxon>Novibacillus</taxon>
    </lineage>
</organism>
<dbReference type="EMBL" id="CP019699">
    <property type="protein sequence ID" value="AQS55198.1"/>
    <property type="molecule type" value="Genomic_DNA"/>
</dbReference>
<dbReference type="PANTHER" id="PTHR46630:SF1">
    <property type="entry name" value="TETRATRICOPEPTIDE REPEAT PROTEIN 29"/>
    <property type="match status" value="1"/>
</dbReference>
<dbReference type="GO" id="GO:0005737">
    <property type="term" value="C:cytoplasm"/>
    <property type="evidence" value="ECO:0007669"/>
    <property type="project" value="UniProtKB-SubCell"/>
</dbReference>
<dbReference type="Proteomes" id="UP000188603">
    <property type="component" value="Chromosome"/>
</dbReference>
<dbReference type="RefSeq" id="WP_077719017.1">
    <property type="nucleotide sequence ID" value="NZ_CP019699.1"/>
</dbReference>
<proteinExistence type="inferred from homology"/>
<comment type="similarity">
    <text evidence="5">Belongs to the Rap family.</text>
</comment>
<evidence type="ECO:0000256" key="3">
    <source>
        <dbReference type="ARBA" id="ARBA00022737"/>
    </source>
</evidence>
<gene>
    <name evidence="7" type="ORF">B0W44_04830</name>
</gene>
<keyword evidence="2" id="KW-0963">Cytoplasm</keyword>
<dbReference type="SMART" id="SM00028">
    <property type="entry name" value="TPR"/>
    <property type="match status" value="5"/>
</dbReference>
<evidence type="ECO:0000256" key="1">
    <source>
        <dbReference type="ARBA" id="ARBA00004496"/>
    </source>
</evidence>
<dbReference type="Gene3D" id="1.25.40.10">
    <property type="entry name" value="Tetratricopeptide repeat domain"/>
    <property type="match status" value="2"/>
</dbReference>
<accession>A0A1U9K597</accession>
<feature type="domain" description="Anaphase-promoting complex subunit 5" evidence="6">
    <location>
        <begin position="171"/>
        <end position="248"/>
    </location>
</feature>
<dbReference type="OrthoDB" id="252257at2"/>
<evidence type="ECO:0000313" key="7">
    <source>
        <dbReference type="EMBL" id="AQS55198.1"/>
    </source>
</evidence>
<dbReference type="KEGG" id="ntr:B0W44_04830"/>
<keyword evidence="4" id="KW-0802">TPR repeat</keyword>
<evidence type="ECO:0000313" key="8">
    <source>
        <dbReference type="Proteomes" id="UP000188603"/>
    </source>
</evidence>
<feature type="domain" description="Anaphase-promoting complex subunit 5" evidence="6">
    <location>
        <begin position="254"/>
        <end position="278"/>
    </location>
</feature>
<keyword evidence="3" id="KW-0677">Repeat</keyword>
<reference evidence="7 8" key="1">
    <citation type="journal article" date="2015" name="Int. J. Syst. Evol. Microbiol.">
        <title>Novibacillus thermophilus gen. nov., sp. nov., a Gram-staining-negative and moderately thermophilic member of the family Thermoactinomycetaceae.</title>
        <authorList>
            <person name="Yang G."/>
            <person name="Chen J."/>
            <person name="Zhou S."/>
        </authorList>
    </citation>
    <scope>NUCLEOTIDE SEQUENCE [LARGE SCALE GENOMIC DNA]</scope>
    <source>
        <strain evidence="7 8">SG-1</strain>
    </source>
</reference>
<dbReference type="SUPFAM" id="SSF48452">
    <property type="entry name" value="TPR-like"/>
    <property type="match status" value="1"/>
</dbReference>
<dbReference type="PANTHER" id="PTHR46630">
    <property type="entry name" value="TETRATRICOPEPTIDE REPEAT PROTEIN 29"/>
    <property type="match status" value="1"/>
</dbReference>
<dbReference type="Pfam" id="PF12862">
    <property type="entry name" value="ANAPC5"/>
    <property type="match status" value="2"/>
</dbReference>